<evidence type="ECO:0000259" key="3">
    <source>
        <dbReference type="PROSITE" id="PS51186"/>
    </source>
</evidence>
<evidence type="ECO:0000256" key="1">
    <source>
        <dbReference type="ARBA" id="ARBA00022679"/>
    </source>
</evidence>
<evidence type="ECO:0000313" key="4">
    <source>
        <dbReference type="EMBL" id="SHH06212.1"/>
    </source>
</evidence>
<dbReference type="CDD" id="cd04301">
    <property type="entry name" value="NAT_SF"/>
    <property type="match status" value="1"/>
</dbReference>
<name>A0A1M5PX39_9RHOB</name>
<keyword evidence="5" id="KW-1185">Reference proteome</keyword>
<accession>A0A1M5PX39</accession>
<dbReference type="InterPro" id="IPR000182">
    <property type="entry name" value="GNAT_dom"/>
</dbReference>
<proteinExistence type="predicted"/>
<keyword evidence="2" id="KW-0012">Acyltransferase</keyword>
<feature type="domain" description="N-acetyltransferase" evidence="3">
    <location>
        <begin position="1"/>
        <end position="193"/>
    </location>
</feature>
<dbReference type="SUPFAM" id="SSF55729">
    <property type="entry name" value="Acyl-CoA N-acyltransferases (Nat)"/>
    <property type="match status" value="1"/>
</dbReference>
<dbReference type="PROSITE" id="PS51186">
    <property type="entry name" value="GNAT"/>
    <property type="match status" value="1"/>
</dbReference>
<evidence type="ECO:0000313" key="5">
    <source>
        <dbReference type="Proteomes" id="UP000184074"/>
    </source>
</evidence>
<dbReference type="GO" id="GO:0005840">
    <property type="term" value="C:ribosome"/>
    <property type="evidence" value="ECO:0007669"/>
    <property type="project" value="UniProtKB-KW"/>
</dbReference>
<protein>
    <submittedName>
        <fullName evidence="4">Ribosomal protein S18 acetylase RimI</fullName>
    </submittedName>
</protein>
<dbReference type="AlphaFoldDB" id="A0A1M5PX39"/>
<reference evidence="4 5" key="1">
    <citation type="submission" date="2016-11" db="EMBL/GenBank/DDBJ databases">
        <authorList>
            <person name="Jaros S."/>
            <person name="Januszkiewicz K."/>
            <person name="Wedrychowicz H."/>
        </authorList>
    </citation>
    <scope>NUCLEOTIDE SEQUENCE [LARGE SCALE GENOMIC DNA]</scope>
    <source>
        <strain evidence="4 5">DSM 28715</strain>
    </source>
</reference>
<dbReference type="Pfam" id="PF00583">
    <property type="entry name" value="Acetyltransf_1"/>
    <property type="match status" value="1"/>
</dbReference>
<keyword evidence="4" id="KW-0687">Ribonucleoprotein</keyword>
<dbReference type="RefSeq" id="WP_072900680.1">
    <property type="nucleotide sequence ID" value="NZ_FQXB01000002.1"/>
</dbReference>
<sequence>MQIRAGFDAKDQRRAAELYWDAFGGKLGRVLGPRTKALAFFERVIRADHAISAYTEDGTLLGIAGFKTPKGALADGSFRDMRAVYGLLGASWRVGLIALLERDVENKSFLMDGIFVSDESRGQGVGTQLLDAVRREAERRGYRSVRLDVIDTNPRAKALYLRNGFVEKGTQELGPLRHIFGFKSAARMVAPVKPEANLAKSEPSGLE</sequence>
<dbReference type="OrthoDB" id="273614at2"/>
<evidence type="ECO:0000256" key="2">
    <source>
        <dbReference type="ARBA" id="ARBA00023315"/>
    </source>
</evidence>
<dbReference type="InterPro" id="IPR050680">
    <property type="entry name" value="YpeA/RimI_acetyltransf"/>
</dbReference>
<dbReference type="EMBL" id="FQXB01000002">
    <property type="protein sequence ID" value="SHH06212.1"/>
    <property type="molecule type" value="Genomic_DNA"/>
</dbReference>
<keyword evidence="4" id="KW-0689">Ribosomal protein</keyword>
<organism evidence="4 5">
    <name type="scientific">Cognatiyoonia sediminum</name>
    <dbReference type="NCBI Taxonomy" id="1508389"/>
    <lineage>
        <taxon>Bacteria</taxon>
        <taxon>Pseudomonadati</taxon>
        <taxon>Pseudomonadota</taxon>
        <taxon>Alphaproteobacteria</taxon>
        <taxon>Rhodobacterales</taxon>
        <taxon>Paracoccaceae</taxon>
        <taxon>Cognatiyoonia</taxon>
    </lineage>
</organism>
<keyword evidence="1" id="KW-0808">Transferase</keyword>
<gene>
    <name evidence="4" type="ORF">SAMN05444003_1894</name>
</gene>
<dbReference type="PANTHER" id="PTHR43420">
    <property type="entry name" value="ACETYLTRANSFERASE"/>
    <property type="match status" value="1"/>
</dbReference>
<dbReference type="STRING" id="1508389.SAMN05444003_1894"/>
<dbReference type="GO" id="GO:0016747">
    <property type="term" value="F:acyltransferase activity, transferring groups other than amino-acyl groups"/>
    <property type="evidence" value="ECO:0007669"/>
    <property type="project" value="InterPro"/>
</dbReference>
<dbReference type="Proteomes" id="UP000184074">
    <property type="component" value="Unassembled WGS sequence"/>
</dbReference>
<dbReference type="InterPro" id="IPR016181">
    <property type="entry name" value="Acyl_CoA_acyltransferase"/>
</dbReference>
<dbReference type="Gene3D" id="3.40.630.30">
    <property type="match status" value="1"/>
</dbReference>